<dbReference type="InterPro" id="IPR037278">
    <property type="entry name" value="ARFGAP/RecO"/>
</dbReference>
<evidence type="ECO:0000256" key="7">
    <source>
        <dbReference type="HAMAP-Rule" id="MF_00201"/>
    </source>
</evidence>
<sequence length="264" mass="29148">MAPIIKTEAIVLRTRNLRDSSKIAVTFSEQYGKLDSVARGVRRTKSRFGASLEPLTHCYLVIYHRRDRTLHTISEATIIHSFQHLRSWLPGISYGSAVIESLDRSTGSEDPNRHLFDLAVKTLEEMDASESEAALATIFWAYLLRLLGLVGYAPRLRKCVVCGSTAEPSGFDIPRGGILCPRCAPLSDYSLAINDTLRAFVLRLQSAPLAELRLKPARSTALSEVSLLIDRFFSFHLGGPAILNALEFHRRTIGTAPPNCPGAT</sequence>
<dbReference type="InterPro" id="IPR022572">
    <property type="entry name" value="DNA_rep/recomb_RecO_N"/>
</dbReference>
<dbReference type="Pfam" id="PF11967">
    <property type="entry name" value="RecO_N"/>
    <property type="match status" value="1"/>
</dbReference>
<dbReference type="AlphaFoldDB" id="A0A0S7WTZ4"/>
<dbReference type="PANTHER" id="PTHR33991:SF1">
    <property type="entry name" value="DNA REPAIR PROTEIN RECO"/>
    <property type="match status" value="1"/>
</dbReference>
<dbReference type="PANTHER" id="PTHR33991">
    <property type="entry name" value="DNA REPAIR PROTEIN RECO"/>
    <property type="match status" value="1"/>
</dbReference>
<evidence type="ECO:0000259" key="8">
    <source>
        <dbReference type="Pfam" id="PF11967"/>
    </source>
</evidence>
<dbReference type="Proteomes" id="UP000052008">
    <property type="component" value="Unassembled WGS sequence"/>
</dbReference>
<protein>
    <recommendedName>
        <fullName evidence="2 7">DNA repair protein RecO</fullName>
    </recommendedName>
    <alternativeName>
        <fullName evidence="6 7">Recombination protein O</fullName>
    </alternativeName>
</protein>
<comment type="caution">
    <text evidence="9">The sequence shown here is derived from an EMBL/GenBank/DDBJ whole genome shotgun (WGS) entry which is preliminary data.</text>
</comment>
<dbReference type="NCBIfam" id="TIGR00613">
    <property type="entry name" value="reco"/>
    <property type="match status" value="1"/>
</dbReference>
<dbReference type="InterPro" id="IPR003717">
    <property type="entry name" value="RecO"/>
</dbReference>
<organism evidence="9 10">
    <name type="scientific">candidate division TA06 bacterium DG_24</name>
    <dbReference type="NCBI Taxonomy" id="1703770"/>
    <lineage>
        <taxon>Bacteria</taxon>
        <taxon>Bacteria division TA06</taxon>
    </lineage>
</organism>
<evidence type="ECO:0000256" key="4">
    <source>
        <dbReference type="ARBA" id="ARBA00023172"/>
    </source>
</evidence>
<comment type="function">
    <text evidence="7">Involved in DNA repair and RecF pathway recombination.</text>
</comment>
<evidence type="ECO:0000256" key="2">
    <source>
        <dbReference type="ARBA" id="ARBA00021310"/>
    </source>
</evidence>
<keyword evidence="3 7" id="KW-0227">DNA damage</keyword>
<dbReference type="GO" id="GO:0006310">
    <property type="term" value="P:DNA recombination"/>
    <property type="evidence" value="ECO:0007669"/>
    <property type="project" value="UniProtKB-UniRule"/>
</dbReference>
<evidence type="ECO:0000256" key="5">
    <source>
        <dbReference type="ARBA" id="ARBA00023204"/>
    </source>
</evidence>
<dbReference type="SUPFAM" id="SSF50249">
    <property type="entry name" value="Nucleic acid-binding proteins"/>
    <property type="match status" value="1"/>
</dbReference>
<dbReference type="Pfam" id="PF02565">
    <property type="entry name" value="RecO_C"/>
    <property type="match status" value="1"/>
</dbReference>
<reference evidence="9 10" key="1">
    <citation type="journal article" date="2015" name="Microbiome">
        <title>Genomic resolution of linkages in carbon, nitrogen, and sulfur cycling among widespread estuary sediment bacteria.</title>
        <authorList>
            <person name="Baker B.J."/>
            <person name="Lazar C.S."/>
            <person name="Teske A.P."/>
            <person name="Dick G.J."/>
        </authorList>
    </citation>
    <scope>NUCLEOTIDE SEQUENCE [LARGE SCALE GENOMIC DNA]</scope>
    <source>
        <strain evidence="9">DG_24</strain>
    </source>
</reference>
<dbReference type="InterPro" id="IPR012340">
    <property type="entry name" value="NA-bd_OB-fold"/>
</dbReference>
<evidence type="ECO:0000313" key="9">
    <source>
        <dbReference type="EMBL" id="KPJ53678.1"/>
    </source>
</evidence>
<evidence type="ECO:0000256" key="6">
    <source>
        <dbReference type="ARBA" id="ARBA00033409"/>
    </source>
</evidence>
<dbReference type="PATRIC" id="fig|1703770.3.peg.1630"/>
<dbReference type="GO" id="GO:0043590">
    <property type="term" value="C:bacterial nucleoid"/>
    <property type="evidence" value="ECO:0007669"/>
    <property type="project" value="TreeGrafter"/>
</dbReference>
<keyword evidence="5 7" id="KW-0234">DNA repair</keyword>
<dbReference type="InterPro" id="IPR042242">
    <property type="entry name" value="RecO_C"/>
</dbReference>
<dbReference type="SUPFAM" id="SSF57863">
    <property type="entry name" value="ArfGap/RecO-like zinc finger"/>
    <property type="match status" value="1"/>
</dbReference>
<feature type="domain" description="DNA replication/recombination mediator RecO N-terminal" evidence="8">
    <location>
        <begin position="1"/>
        <end position="82"/>
    </location>
</feature>
<comment type="similarity">
    <text evidence="1 7">Belongs to the RecO family.</text>
</comment>
<evidence type="ECO:0000313" key="10">
    <source>
        <dbReference type="Proteomes" id="UP000052008"/>
    </source>
</evidence>
<evidence type="ECO:0000256" key="1">
    <source>
        <dbReference type="ARBA" id="ARBA00007452"/>
    </source>
</evidence>
<accession>A0A0S7WTZ4</accession>
<keyword evidence="4 7" id="KW-0233">DNA recombination</keyword>
<dbReference type="Gene3D" id="2.40.50.140">
    <property type="entry name" value="Nucleic acid-binding proteins"/>
    <property type="match status" value="1"/>
</dbReference>
<dbReference type="STRING" id="1703770.AMJ39_04045"/>
<evidence type="ECO:0000256" key="3">
    <source>
        <dbReference type="ARBA" id="ARBA00022763"/>
    </source>
</evidence>
<name>A0A0S7WTZ4_UNCT6</name>
<proteinExistence type="inferred from homology"/>
<dbReference type="GO" id="GO:0006302">
    <property type="term" value="P:double-strand break repair"/>
    <property type="evidence" value="ECO:0007669"/>
    <property type="project" value="TreeGrafter"/>
</dbReference>
<dbReference type="EMBL" id="LIZS01000015">
    <property type="protein sequence ID" value="KPJ53678.1"/>
    <property type="molecule type" value="Genomic_DNA"/>
</dbReference>
<dbReference type="HAMAP" id="MF_00201">
    <property type="entry name" value="RecO"/>
    <property type="match status" value="1"/>
</dbReference>
<dbReference type="Gene3D" id="1.20.1440.120">
    <property type="entry name" value="Recombination protein O, C-terminal domain"/>
    <property type="match status" value="1"/>
</dbReference>
<gene>
    <name evidence="7" type="primary">recO</name>
    <name evidence="9" type="ORF">AMJ39_04045</name>
</gene>